<protein>
    <submittedName>
        <fullName evidence="2">AIR carboxylase family protein</fullName>
    </submittedName>
</protein>
<dbReference type="InterPro" id="IPR000031">
    <property type="entry name" value="PurE_dom"/>
</dbReference>
<sequence>WGVGRSTEQVLALVREARAEHPDRPALVVRASADTLVALASEHDASTTVDAAAMSAAVGPIPEPRGRVGVLCASTADASVAAEAAFVARVTGTEVVRVDDVGGSRLRPLLTDRTLLDDADCLVVVAGLDASLAATVGAMTDVPIVAVPTSTGQPGSFGGFGALLTMLTSASPGIVVSNIDNGHAAGVFAARIARRTAR</sequence>
<dbReference type="EMBL" id="JBFNXQ010000121">
    <property type="protein sequence ID" value="MEX5721330.1"/>
    <property type="molecule type" value="Genomic_DNA"/>
</dbReference>
<dbReference type="Gene3D" id="3.40.50.1970">
    <property type="match status" value="1"/>
</dbReference>
<dbReference type="Proteomes" id="UP001560045">
    <property type="component" value="Unassembled WGS sequence"/>
</dbReference>
<evidence type="ECO:0000313" key="2">
    <source>
        <dbReference type="EMBL" id="MEX5721330.1"/>
    </source>
</evidence>
<gene>
    <name evidence="2" type="ORF">ABQ292_23530</name>
</gene>
<evidence type="ECO:0000313" key="3">
    <source>
        <dbReference type="Proteomes" id="UP001560045"/>
    </source>
</evidence>
<name>A0ABV3XL59_9ACTN</name>
<accession>A0ABV3XL59</accession>
<reference evidence="2 3" key="1">
    <citation type="submission" date="2024-06" db="EMBL/GenBank/DDBJ databases">
        <title>Draft genome sequence of Geodermatophilus badlandi, a novel member of the Geodermatophilaceae isolated from badland sedimentary rocks in the Red desert, Wyoming, USA.</title>
        <authorList>
            <person name="Ben Tekaya S."/>
            <person name="Nouioui I."/>
            <person name="Flores G.M."/>
            <person name="Shaal M.N."/>
            <person name="Bredoire F."/>
            <person name="Basile F."/>
            <person name="Van Diepen L."/>
            <person name="Ward N.L."/>
        </authorList>
    </citation>
    <scope>NUCLEOTIDE SEQUENCE [LARGE SCALE GENOMIC DNA]</scope>
    <source>
        <strain evidence="2 3">WL48A</strain>
    </source>
</reference>
<evidence type="ECO:0000259" key="1">
    <source>
        <dbReference type="SMART" id="SM01001"/>
    </source>
</evidence>
<organism evidence="2 3">
    <name type="scientific">Geodermatophilus maliterrae</name>
    <dbReference type="NCBI Taxonomy" id="3162531"/>
    <lineage>
        <taxon>Bacteria</taxon>
        <taxon>Bacillati</taxon>
        <taxon>Actinomycetota</taxon>
        <taxon>Actinomycetes</taxon>
        <taxon>Geodermatophilales</taxon>
        <taxon>Geodermatophilaceae</taxon>
        <taxon>Geodermatophilus</taxon>
    </lineage>
</organism>
<feature type="domain" description="PurE" evidence="1">
    <location>
        <begin position="66"/>
        <end position="198"/>
    </location>
</feature>
<dbReference type="InterPro" id="IPR039476">
    <property type="entry name" value="P2CMN_synthase_LarB"/>
</dbReference>
<comment type="caution">
    <text evidence="2">The sequence shown here is derived from an EMBL/GenBank/DDBJ whole genome shotgun (WGS) entry which is preliminary data.</text>
</comment>
<dbReference type="PANTHER" id="PTHR43064">
    <property type="entry name" value="PHOSPHORIBOSYLAMINOIMIDAZOLE CARBOXYLASE-RELATED"/>
    <property type="match status" value="1"/>
</dbReference>
<dbReference type="RefSeq" id="WP_369210136.1">
    <property type="nucleotide sequence ID" value="NZ_JBFNXQ010000121.1"/>
</dbReference>
<dbReference type="SMART" id="SM01001">
    <property type="entry name" value="AIRC"/>
    <property type="match status" value="1"/>
</dbReference>
<keyword evidence="3" id="KW-1185">Reference proteome</keyword>
<dbReference type="Pfam" id="PF00731">
    <property type="entry name" value="AIRC"/>
    <property type="match status" value="1"/>
</dbReference>
<dbReference type="SUPFAM" id="SSF52255">
    <property type="entry name" value="N5-CAIR mutase (phosphoribosylaminoimidazole carboxylase, PurE)"/>
    <property type="match status" value="1"/>
</dbReference>
<dbReference type="PANTHER" id="PTHR43064:SF1">
    <property type="entry name" value="SLL1489 PROTEIN"/>
    <property type="match status" value="1"/>
</dbReference>
<feature type="non-terminal residue" evidence="2">
    <location>
        <position position="1"/>
    </location>
</feature>
<proteinExistence type="predicted"/>